<dbReference type="AlphaFoldDB" id="A0A8T1FRP1"/>
<protein>
    <submittedName>
        <fullName evidence="4">Uncharacterized protein</fullName>
    </submittedName>
</protein>
<comment type="caution">
    <text evidence="4">The sequence shown here is derived from an EMBL/GenBank/DDBJ whole genome shotgun (WGS) entry which is preliminary data.</text>
</comment>
<feature type="region of interest" description="Disordered" evidence="1">
    <location>
        <begin position="1"/>
        <end position="32"/>
    </location>
</feature>
<dbReference type="Proteomes" id="UP000760860">
    <property type="component" value="Unassembled WGS sequence"/>
</dbReference>
<dbReference type="Proteomes" id="UP000735874">
    <property type="component" value="Unassembled WGS sequence"/>
</dbReference>
<sequence length="45" mass="4819">MELSVEANERRAGRAKRLPCSGVTGGNFDGSLSKQGVQNDYHALV</sequence>
<evidence type="ECO:0000313" key="4">
    <source>
        <dbReference type="EMBL" id="KAG2977098.1"/>
    </source>
</evidence>
<evidence type="ECO:0000256" key="1">
    <source>
        <dbReference type="SAM" id="MobiDB-lite"/>
    </source>
</evidence>
<accession>A0A8T1FRP1</accession>
<dbReference type="EMBL" id="RCMI01000437">
    <property type="protein sequence ID" value="KAG2910896.1"/>
    <property type="molecule type" value="Genomic_DNA"/>
</dbReference>
<evidence type="ECO:0000313" key="2">
    <source>
        <dbReference type="EMBL" id="KAG2853850.1"/>
    </source>
</evidence>
<evidence type="ECO:0000313" key="5">
    <source>
        <dbReference type="EMBL" id="KAG3209686.1"/>
    </source>
</evidence>
<dbReference type="EMBL" id="RCMG01000459">
    <property type="protein sequence ID" value="KAG2853850.1"/>
    <property type="molecule type" value="Genomic_DNA"/>
</dbReference>
<evidence type="ECO:0000313" key="6">
    <source>
        <dbReference type="Proteomes" id="UP000697107"/>
    </source>
</evidence>
<name>A0A8T1FRP1_9STRA</name>
<dbReference type="EMBL" id="RCMV01001225">
    <property type="protein sequence ID" value="KAG3209686.1"/>
    <property type="molecule type" value="Genomic_DNA"/>
</dbReference>
<proteinExistence type="predicted"/>
<gene>
    <name evidence="2" type="ORF">PC113_g13817</name>
    <name evidence="3" type="ORF">PC115_g12760</name>
    <name evidence="4" type="ORF">PC118_g13081</name>
    <name evidence="5" type="ORF">PC129_g19312</name>
</gene>
<dbReference type="Proteomes" id="UP000697107">
    <property type="component" value="Unassembled WGS sequence"/>
</dbReference>
<organism evidence="4 6">
    <name type="scientific">Phytophthora cactorum</name>
    <dbReference type="NCBI Taxonomy" id="29920"/>
    <lineage>
        <taxon>Eukaryota</taxon>
        <taxon>Sar</taxon>
        <taxon>Stramenopiles</taxon>
        <taxon>Oomycota</taxon>
        <taxon>Peronosporomycetes</taxon>
        <taxon>Peronosporales</taxon>
        <taxon>Peronosporaceae</taxon>
        <taxon>Phytophthora</taxon>
    </lineage>
</organism>
<evidence type="ECO:0000313" key="3">
    <source>
        <dbReference type="EMBL" id="KAG2910896.1"/>
    </source>
</evidence>
<dbReference type="EMBL" id="RCML01000437">
    <property type="protein sequence ID" value="KAG2977098.1"/>
    <property type="molecule type" value="Genomic_DNA"/>
</dbReference>
<reference evidence="4" key="1">
    <citation type="submission" date="2018-10" db="EMBL/GenBank/DDBJ databases">
        <title>Effector identification in a new, highly contiguous assembly of the strawberry crown rot pathogen Phytophthora cactorum.</title>
        <authorList>
            <person name="Armitage A.D."/>
            <person name="Nellist C.F."/>
            <person name="Bates H."/>
            <person name="Vickerstaff R.J."/>
            <person name="Harrison R.J."/>
        </authorList>
    </citation>
    <scope>NUCLEOTIDE SEQUENCE</scope>
    <source>
        <strain evidence="2">15-7</strain>
        <strain evidence="3">4032</strain>
        <strain evidence="4">P415</strain>
        <strain evidence="5">P421</strain>
    </source>
</reference>
<dbReference type="Proteomes" id="UP000774804">
    <property type="component" value="Unassembled WGS sequence"/>
</dbReference>